<protein>
    <submittedName>
        <fullName evidence="2">Uncharacterized protein</fullName>
    </submittedName>
</protein>
<feature type="region of interest" description="Disordered" evidence="1">
    <location>
        <begin position="1"/>
        <end position="37"/>
    </location>
</feature>
<reference evidence="3" key="1">
    <citation type="submission" date="2020-06" db="EMBL/GenBank/DDBJ databases">
        <title>A chromosome-scale genome assembly of Talaromyces rugulosus W13939.</title>
        <authorList>
            <person name="Wang B."/>
            <person name="Guo L."/>
            <person name="Ye K."/>
            <person name="Wang L."/>
        </authorList>
    </citation>
    <scope>NUCLEOTIDE SEQUENCE [LARGE SCALE GENOMIC DNA]</scope>
    <source>
        <strain evidence="3">W13939</strain>
    </source>
</reference>
<dbReference type="Proteomes" id="UP000509510">
    <property type="component" value="Chromosome V"/>
</dbReference>
<dbReference type="EMBL" id="CP055902">
    <property type="protein sequence ID" value="QKX61888.1"/>
    <property type="molecule type" value="Genomic_DNA"/>
</dbReference>
<evidence type="ECO:0000313" key="2">
    <source>
        <dbReference type="EMBL" id="QKX61888.1"/>
    </source>
</evidence>
<name>A0A7H8R7L3_TALRU</name>
<dbReference type="GeneID" id="55996528"/>
<sequence>MGQRHNRRRTRPRSRNRDNSLRDQQLSDDDFSPVASPTLAPVHAMPLITNPAAPSRHIGVEDWSVSQHTVRSRANGVKTEEYRVFGGVPGDDPSLCYNMLEYFGHLDYINT</sequence>
<accession>A0A7H8R7L3</accession>
<feature type="compositionally biased region" description="Basic residues" evidence="1">
    <location>
        <begin position="1"/>
        <end position="14"/>
    </location>
</feature>
<organism evidence="2 3">
    <name type="scientific">Talaromyces rugulosus</name>
    <name type="common">Penicillium rugulosum</name>
    <dbReference type="NCBI Taxonomy" id="121627"/>
    <lineage>
        <taxon>Eukaryota</taxon>
        <taxon>Fungi</taxon>
        <taxon>Dikarya</taxon>
        <taxon>Ascomycota</taxon>
        <taxon>Pezizomycotina</taxon>
        <taxon>Eurotiomycetes</taxon>
        <taxon>Eurotiomycetidae</taxon>
        <taxon>Eurotiales</taxon>
        <taxon>Trichocomaceae</taxon>
        <taxon>Talaromyces</taxon>
        <taxon>Talaromyces sect. Islandici</taxon>
    </lineage>
</organism>
<dbReference type="RefSeq" id="XP_035348062.1">
    <property type="nucleotide sequence ID" value="XM_035492169.1"/>
</dbReference>
<dbReference type="KEGG" id="trg:TRUGW13939_09044"/>
<evidence type="ECO:0000313" key="3">
    <source>
        <dbReference type="Proteomes" id="UP000509510"/>
    </source>
</evidence>
<proteinExistence type="predicted"/>
<keyword evidence="3" id="KW-1185">Reference proteome</keyword>
<dbReference type="OrthoDB" id="4147798at2759"/>
<dbReference type="AlphaFoldDB" id="A0A7H8R7L3"/>
<gene>
    <name evidence="2" type="ORF">TRUGW13939_09044</name>
</gene>
<evidence type="ECO:0000256" key="1">
    <source>
        <dbReference type="SAM" id="MobiDB-lite"/>
    </source>
</evidence>